<dbReference type="EMBL" id="JMIY01000002">
    <property type="protein sequence ID" value="KCZ72502.1"/>
    <property type="molecule type" value="Genomic_DNA"/>
</dbReference>
<dbReference type="RefSeq" id="WP_048089407.1">
    <property type="nucleotide sequence ID" value="NZ_JMIY01000002.1"/>
</dbReference>
<gene>
    <name evidence="2" type="ORF">ANME2D_00929</name>
</gene>
<name>A0A062V5B4_9EURY</name>
<dbReference type="Gene3D" id="1.10.10.10">
    <property type="entry name" value="Winged helix-like DNA-binding domain superfamily/Winged helix DNA-binding domain"/>
    <property type="match status" value="1"/>
</dbReference>
<dbReference type="InterPro" id="IPR036388">
    <property type="entry name" value="WH-like_DNA-bd_sf"/>
</dbReference>
<sequence>MRRSRIDIIIDVLEVAKMGANKTSVVYKTNLNFKLADKYLELLQNQGLVENRTDKYITTDKGKVFLEKAKEITLQL</sequence>
<dbReference type="InterPro" id="IPR036390">
    <property type="entry name" value="WH_DNA-bd_sf"/>
</dbReference>
<accession>A0A062V5B4</accession>
<evidence type="ECO:0000259" key="1">
    <source>
        <dbReference type="Pfam" id="PF14947"/>
    </source>
</evidence>
<dbReference type="Proteomes" id="UP000027153">
    <property type="component" value="Unassembled WGS sequence"/>
</dbReference>
<proteinExistence type="predicted"/>
<dbReference type="Pfam" id="PF14947">
    <property type="entry name" value="HTH_45"/>
    <property type="match status" value="1"/>
</dbReference>
<protein>
    <submittedName>
        <fullName evidence="2">Putative transcriptional regulator</fullName>
    </submittedName>
</protein>
<keyword evidence="3" id="KW-1185">Reference proteome</keyword>
<dbReference type="SUPFAM" id="SSF46785">
    <property type="entry name" value="Winged helix' DNA-binding domain"/>
    <property type="match status" value="1"/>
</dbReference>
<dbReference type="OrthoDB" id="140255at2157"/>
<feature type="domain" description="ArnR1-like winged helix-turn-helix" evidence="1">
    <location>
        <begin position="2"/>
        <end position="72"/>
    </location>
</feature>
<reference evidence="2 3" key="1">
    <citation type="journal article" date="2013" name="Nature">
        <title>Anaerobic oxidation of methane coupled to nitrate reduction in a novel archaeal lineage.</title>
        <authorList>
            <person name="Haroon M.F."/>
            <person name="Hu S."/>
            <person name="Shi Y."/>
            <person name="Imelfort M."/>
            <person name="Keller J."/>
            <person name="Hugenholtz P."/>
            <person name="Yuan Z."/>
            <person name="Tyson G.W."/>
        </authorList>
    </citation>
    <scope>NUCLEOTIDE SEQUENCE [LARGE SCALE GENOMIC DNA]</scope>
    <source>
        <strain evidence="2 3">ANME-2d</strain>
    </source>
</reference>
<dbReference type="AlphaFoldDB" id="A0A062V5B4"/>
<evidence type="ECO:0000313" key="2">
    <source>
        <dbReference type="EMBL" id="KCZ72502.1"/>
    </source>
</evidence>
<dbReference type="InterPro" id="IPR038723">
    <property type="entry name" value="ArnR1-like_HTH"/>
</dbReference>
<evidence type="ECO:0000313" key="3">
    <source>
        <dbReference type="Proteomes" id="UP000027153"/>
    </source>
</evidence>
<organism evidence="2 3">
    <name type="scientific">Candidatus Methanoperedens nitratireducens</name>
    <dbReference type="NCBI Taxonomy" id="1392998"/>
    <lineage>
        <taxon>Archaea</taxon>
        <taxon>Methanobacteriati</taxon>
        <taxon>Methanobacteriota</taxon>
        <taxon>Stenosarchaea group</taxon>
        <taxon>Methanomicrobia</taxon>
        <taxon>Methanosarcinales</taxon>
        <taxon>ANME-2 cluster</taxon>
        <taxon>Candidatus Methanoperedentaceae</taxon>
        <taxon>Candidatus Methanoperedens</taxon>
    </lineage>
</organism>
<comment type="caution">
    <text evidence="2">The sequence shown here is derived from an EMBL/GenBank/DDBJ whole genome shotgun (WGS) entry which is preliminary data.</text>
</comment>